<proteinExistence type="predicted"/>
<keyword evidence="3" id="KW-1185">Reference proteome</keyword>
<gene>
    <name evidence="2" type="ORF">SAMN02745823_02558</name>
</gene>
<evidence type="ECO:0000256" key="1">
    <source>
        <dbReference type="SAM" id="Phobius"/>
    </source>
</evidence>
<name>A0A1M5YK20_9FIRM</name>
<feature type="transmembrane region" description="Helical" evidence="1">
    <location>
        <begin position="215"/>
        <end position="240"/>
    </location>
</feature>
<feature type="transmembrane region" description="Helical" evidence="1">
    <location>
        <begin position="282"/>
        <end position="300"/>
    </location>
</feature>
<accession>A0A1M5YK20</accession>
<dbReference type="STRING" id="1123282.SAMN02745823_02558"/>
<feature type="transmembrane region" description="Helical" evidence="1">
    <location>
        <begin position="87"/>
        <end position="109"/>
    </location>
</feature>
<feature type="transmembrane region" description="Helical" evidence="1">
    <location>
        <begin position="60"/>
        <end position="81"/>
    </location>
</feature>
<organism evidence="2 3">
    <name type="scientific">Sporobacter termitidis DSM 10068</name>
    <dbReference type="NCBI Taxonomy" id="1123282"/>
    <lineage>
        <taxon>Bacteria</taxon>
        <taxon>Bacillati</taxon>
        <taxon>Bacillota</taxon>
        <taxon>Clostridia</taxon>
        <taxon>Eubacteriales</taxon>
        <taxon>Oscillospiraceae</taxon>
        <taxon>Sporobacter</taxon>
    </lineage>
</organism>
<dbReference type="PANTHER" id="PTHR36844:SF1">
    <property type="entry name" value="PROTEASE PRSW"/>
    <property type="match status" value="1"/>
</dbReference>
<evidence type="ECO:0000313" key="2">
    <source>
        <dbReference type="EMBL" id="SHI12249.1"/>
    </source>
</evidence>
<dbReference type="PANTHER" id="PTHR36844">
    <property type="entry name" value="PROTEASE PRSW"/>
    <property type="match status" value="1"/>
</dbReference>
<protein>
    <submittedName>
        <fullName evidence="2">Membrane proteinase PrsW, cleaves anti-sigma factor RsiW, M82 family</fullName>
    </submittedName>
</protein>
<dbReference type="AlphaFoldDB" id="A0A1M5YK20"/>
<feature type="transmembrane region" description="Helical" evidence="1">
    <location>
        <begin position="121"/>
        <end position="143"/>
    </location>
</feature>
<dbReference type="EMBL" id="FQXV01000009">
    <property type="protein sequence ID" value="SHI12249.1"/>
    <property type="molecule type" value="Genomic_DNA"/>
</dbReference>
<dbReference type="InterPro" id="IPR026898">
    <property type="entry name" value="PrsW"/>
</dbReference>
<feature type="transmembrane region" description="Helical" evidence="1">
    <location>
        <begin position="252"/>
        <end position="270"/>
    </location>
</feature>
<keyword evidence="1" id="KW-0472">Membrane</keyword>
<reference evidence="2 3" key="1">
    <citation type="submission" date="2016-11" db="EMBL/GenBank/DDBJ databases">
        <authorList>
            <person name="Jaros S."/>
            <person name="Januszkiewicz K."/>
            <person name="Wedrychowicz H."/>
        </authorList>
    </citation>
    <scope>NUCLEOTIDE SEQUENCE [LARGE SCALE GENOMIC DNA]</scope>
    <source>
        <strain evidence="2 3">DSM 10068</strain>
    </source>
</reference>
<sequence>MVNYYETRVFIMEKVKFINLYTDVLKKHTTADAENHFILGAPMTTPDIEKTPPELPKPWLFARVLALSVVAFFAFYAGAFIFKNALFLPGLILFGSVITPLSLLMFFWEINILQNISIYKLTLLMLKGSIVSLLCAVTLYAILDGRKSPLLIGFVEETAKVLTILLLVDHRPYKFLLNGMLIGAAVGTGFAAFESSGYILVTALQSGIPTMLNTIFWRALFTPGGHIAWAALTGAMFILVKGERTFNMKMLLDSRFLGMYALVIVLHALWDTESIQLVAYNIPVVPVALTVVSWVILFAMMKIGFRQVFRVVKGGEGTGEPGNP</sequence>
<feature type="transmembrane region" description="Helical" evidence="1">
    <location>
        <begin position="175"/>
        <end position="195"/>
    </location>
</feature>
<dbReference type="GO" id="GO:0008233">
    <property type="term" value="F:peptidase activity"/>
    <property type="evidence" value="ECO:0007669"/>
    <property type="project" value="InterPro"/>
</dbReference>
<keyword evidence="1" id="KW-1133">Transmembrane helix</keyword>
<evidence type="ECO:0000313" key="3">
    <source>
        <dbReference type="Proteomes" id="UP000183995"/>
    </source>
</evidence>
<dbReference type="Pfam" id="PF13367">
    <property type="entry name" value="PrsW-protease"/>
    <property type="match status" value="1"/>
</dbReference>
<dbReference type="Proteomes" id="UP000183995">
    <property type="component" value="Unassembled WGS sequence"/>
</dbReference>
<keyword evidence="1" id="KW-0812">Transmembrane</keyword>